<reference evidence="5" key="2">
    <citation type="submission" date="2018-05" db="EMBL/GenBank/DDBJ databases">
        <authorList>
            <person name="Lanie J.A."/>
            <person name="Ng W.-L."/>
            <person name="Kazmierczak K.M."/>
            <person name="Andrzejewski T.M."/>
            <person name="Davidsen T.M."/>
            <person name="Wayne K.J."/>
            <person name="Tettelin H."/>
            <person name="Glass J.I."/>
            <person name="Rusch D."/>
            <person name="Podicherti R."/>
            <person name="Tsui H.-C.T."/>
            <person name="Winkler M.E."/>
        </authorList>
    </citation>
    <scope>NUCLEOTIDE SEQUENCE</scope>
    <source>
        <strain evidence="5">ZC4RG45</strain>
    </source>
</reference>
<evidence type="ECO:0000313" key="4">
    <source>
        <dbReference type="EMBL" id="MFO7192242.1"/>
    </source>
</evidence>
<protein>
    <submittedName>
        <fullName evidence="4">DUF5667 domain-containing protein</fullName>
    </submittedName>
</protein>
<reference evidence="4 6" key="3">
    <citation type="journal article" date="2021" name="BMC Genomics">
        <title>Genome-resolved metagenome and metatranscriptome analyses of thermophilic composting reveal key bacterial players and their metabolic interactions.</title>
        <authorList>
            <person name="Braga L.P.P."/>
            <person name="Pereira R.V."/>
            <person name="Martins L.F."/>
            <person name="Moura L.M.S."/>
            <person name="Sanchez F.B."/>
            <person name="Patane J.S.L."/>
            <person name="da Silva A.M."/>
            <person name="Setubal J.C."/>
        </authorList>
    </citation>
    <scope>NUCLEOTIDE SEQUENCE [LARGE SCALE GENOMIC DNA]</scope>
    <source>
        <strain evidence="4">ZC4RG45</strain>
    </source>
</reference>
<feature type="domain" description="DUF5667" evidence="3">
    <location>
        <begin position="124"/>
        <end position="235"/>
    </location>
</feature>
<sequence>MNEPVWSRRPREASDRFADAVDRAGRAPETGDTEFADELAVVALLRQLGSEPVLEPARRDRMKAAVMSEAAAITTDDEPEESATVRPLARPSRAQRRKAGLWAAATAAGIVALGAFGIELSQSALPGEWLYDVKRTTESISLDLTFSPSDKALRQLELAETRIAELAALAERDRADGGTTAEELAGYRSLIADLNGTVAAASRNITSYAPQTNGDDLRALRDWAKKNRARLAALRPDVPASTVGDLDGSVELISRVQQRASALLARWPCRQITSGHADALGALPATLECQDAPTSPDLSVRPRASEQPADSTRGKSPSAAKPGDAPSTAEDPAEQKSPDNGGQPGGSGSDSAPPTVQLPEAPDRTTTQPPPDEPTQQPGGLPLLPLLEKLGKLNLRLDLN</sequence>
<evidence type="ECO:0000256" key="1">
    <source>
        <dbReference type="SAM" id="MobiDB-lite"/>
    </source>
</evidence>
<proteinExistence type="predicted"/>
<feature type="compositionally biased region" description="Low complexity" evidence="1">
    <location>
        <begin position="374"/>
        <end position="385"/>
    </location>
</feature>
<feature type="region of interest" description="Disordered" evidence="1">
    <location>
        <begin position="71"/>
        <end position="90"/>
    </location>
</feature>
<evidence type="ECO:0000259" key="3">
    <source>
        <dbReference type="Pfam" id="PF18915"/>
    </source>
</evidence>
<dbReference type="InterPro" id="IPR043725">
    <property type="entry name" value="DUF5667"/>
</dbReference>
<organism evidence="5">
    <name type="scientific">Thermocrispum agreste</name>
    <dbReference type="NCBI Taxonomy" id="37925"/>
    <lineage>
        <taxon>Bacteria</taxon>
        <taxon>Bacillati</taxon>
        <taxon>Actinomycetota</taxon>
        <taxon>Actinomycetes</taxon>
        <taxon>Pseudonocardiales</taxon>
        <taxon>Pseudonocardiaceae</taxon>
        <taxon>Thermocrispum</taxon>
    </lineage>
</organism>
<dbReference type="STRING" id="1111738.GCA_000427905_03131"/>
<keyword evidence="2" id="KW-0812">Transmembrane</keyword>
<keyword evidence="2" id="KW-0472">Membrane</keyword>
<dbReference type="Pfam" id="PF18915">
    <property type="entry name" value="DUF5667"/>
    <property type="match status" value="1"/>
</dbReference>
<reference evidence="4" key="4">
    <citation type="submission" date="2023-08" db="EMBL/GenBank/DDBJ databases">
        <authorList>
            <person name="Guima S.E.S."/>
            <person name="Martins L.F."/>
            <person name="Silva A.M."/>
            <person name="Setubal J.C."/>
        </authorList>
    </citation>
    <scope>NUCLEOTIDE SEQUENCE</scope>
    <source>
        <strain evidence="4">ZC4RG45</strain>
    </source>
</reference>
<feature type="transmembrane region" description="Helical" evidence="2">
    <location>
        <begin position="99"/>
        <end position="118"/>
    </location>
</feature>
<accession>A0A2W4JPU5</accession>
<dbReference type="AlphaFoldDB" id="A0A2W4JPU5"/>
<keyword evidence="2" id="KW-1133">Transmembrane helix</keyword>
<gene>
    <name evidence="4" type="ORF">DIU77_008365</name>
    <name evidence="5" type="ORF">DIU77_03870</name>
</gene>
<name>A0A2W4JPU5_9PSEU</name>
<evidence type="ECO:0000256" key="2">
    <source>
        <dbReference type="SAM" id="Phobius"/>
    </source>
</evidence>
<dbReference type="EMBL" id="QGUI02000083">
    <property type="protein sequence ID" value="MFO7192242.1"/>
    <property type="molecule type" value="Genomic_DNA"/>
</dbReference>
<dbReference type="Proteomes" id="UP000249324">
    <property type="component" value="Unassembled WGS sequence"/>
</dbReference>
<feature type="region of interest" description="Disordered" evidence="1">
    <location>
        <begin position="291"/>
        <end position="385"/>
    </location>
</feature>
<evidence type="ECO:0000313" key="6">
    <source>
        <dbReference type="Proteomes" id="UP000249324"/>
    </source>
</evidence>
<evidence type="ECO:0000313" key="5">
    <source>
        <dbReference type="EMBL" id="PZN00349.1"/>
    </source>
</evidence>
<reference evidence="4" key="1">
    <citation type="submission" date="2018-05" db="EMBL/GenBank/DDBJ databases">
        <authorList>
            <person name="Moura L."/>
            <person name="Setubal J.C."/>
        </authorList>
    </citation>
    <scope>NUCLEOTIDE SEQUENCE</scope>
    <source>
        <strain evidence="4">ZC4RG45</strain>
    </source>
</reference>
<feature type="compositionally biased region" description="Basic and acidic residues" evidence="1">
    <location>
        <begin position="9"/>
        <end position="26"/>
    </location>
</feature>
<feature type="region of interest" description="Disordered" evidence="1">
    <location>
        <begin position="1"/>
        <end position="32"/>
    </location>
</feature>
<comment type="caution">
    <text evidence="5">The sequence shown here is derived from an EMBL/GenBank/DDBJ whole genome shotgun (WGS) entry which is preliminary data.</text>
</comment>
<dbReference type="EMBL" id="QGUI01000092">
    <property type="protein sequence ID" value="PZN00349.1"/>
    <property type="molecule type" value="Genomic_DNA"/>
</dbReference>